<comment type="caution">
    <text evidence="2">The sequence shown here is derived from an EMBL/GenBank/DDBJ whole genome shotgun (WGS) entry which is preliminary data.</text>
</comment>
<sequence length="285" mass="31780">MLGAEQPSKLHPRAGNRPIEHEDQLTDYSDPDFQEAIQDAIQQSLLDIQSAKDGDRRQSDAELSEEEGFHTDASATIDGDFQTDDLTLQRTLLVRCEISAVEDCDSHLNDLYSSSPFLLDMDVTYTGPVSTVLLSDALQDVDFDITRAGRDLVYRIRRISEVDENLFNLSIANVDQFIAMNHWSLNDRLTVSVVRNYVPNTVNDHVPVSSVSFGFVQSSGVELHNIAFAARGGLCHANENNNPTYFRWMHTIHLDVSQTNNPCGIIVDKERGITGQDPNISLPFG</sequence>
<evidence type="ECO:0000313" key="2">
    <source>
        <dbReference type="EMBL" id="TCD60025.1"/>
    </source>
</evidence>
<protein>
    <submittedName>
        <fullName evidence="2">Uncharacterized protein</fullName>
    </submittedName>
</protein>
<dbReference type="Proteomes" id="UP000292702">
    <property type="component" value="Unassembled WGS sequence"/>
</dbReference>
<dbReference type="EMBL" id="RWJN01000677">
    <property type="protein sequence ID" value="TCD60025.1"/>
    <property type="molecule type" value="Genomic_DNA"/>
</dbReference>
<evidence type="ECO:0000256" key="1">
    <source>
        <dbReference type="SAM" id="MobiDB-lite"/>
    </source>
</evidence>
<organism evidence="2 3">
    <name type="scientific">Steccherinum ochraceum</name>
    <dbReference type="NCBI Taxonomy" id="92696"/>
    <lineage>
        <taxon>Eukaryota</taxon>
        <taxon>Fungi</taxon>
        <taxon>Dikarya</taxon>
        <taxon>Basidiomycota</taxon>
        <taxon>Agaricomycotina</taxon>
        <taxon>Agaricomycetes</taxon>
        <taxon>Polyporales</taxon>
        <taxon>Steccherinaceae</taxon>
        <taxon>Steccherinum</taxon>
    </lineage>
</organism>
<gene>
    <name evidence="2" type="ORF">EIP91_010863</name>
</gene>
<feature type="region of interest" description="Disordered" evidence="1">
    <location>
        <begin position="1"/>
        <end position="33"/>
    </location>
</feature>
<feature type="compositionally biased region" description="Basic and acidic residues" evidence="1">
    <location>
        <begin position="50"/>
        <end position="60"/>
    </location>
</feature>
<reference evidence="2 3" key="1">
    <citation type="submission" date="2018-11" db="EMBL/GenBank/DDBJ databases">
        <title>Genome assembly of Steccherinum ochraceum LE-BIN_3174, the white-rot fungus of the Steccherinaceae family (The Residual Polyporoid clade, Polyporales, Basidiomycota).</title>
        <authorList>
            <person name="Fedorova T.V."/>
            <person name="Glazunova O.A."/>
            <person name="Landesman E.O."/>
            <person name="Moiseenko K.V."/>
            <person name="Psurtseva N.V."/>
            <person name="Savinova O.S."/>
            <person name="Shakhova N.V."/>
            <person name="Tyazhelova T.V."/>
            <person name="Vasina D.V."/>
        </authorList>
    </citation>
    <scope>NUCLEOTIDE SEQUENCE [LARGE SCALE GENOMIC DNA]</scope>
    <source>
        <strain evidence="2 3">LE-BIN_3174</strain>
    </source>
</reference>
<dbReference type="AlphaFoldDB" id="A0A4R0R5C9"/>
<evidence type="ECO:0000313" key="3">
    <source>
        <dbReference type="Proteomes" id="UP000292702"/>
    </source>
</evidence>
<name>A0A4R0R5C9_9APHY</name>
<proteinExistence type="predicted"/>
<keyword evidence="3" id="KW-1185">Reference proteome</keyword>
<accession>A0A4R0R5C9</accession>
<feature type="region of interest" description="Disordered" evidence="1">
    <location>
        <begin position="50"/>
        <end position="76"/>
    </location>
</feature>